<evidence type="ECO:0000313" key="2">
    <source>
        <dbReference type="EMBL" id="MFC0320027.1"/>
    </source>
</evidence>
<proteinExistence type="predicted"/>
<protein>
    <submittedName>
        <fullName evidence="2">Uncharacterized protein</fullName>
    </submittedName>
</protein>
<gene>
    <name evidence="2" type="ORF">ACFFI0_17015</name>
</gene>
<comment type="caution">
    <text evidence="2">The sequence shown here is derived from an EMBL/GenBank/DDBJ whole genome shotgun (WGS) entry which is preliminary data.</text>
</comment>
<name>A0ABV6HMC5_9SPHI</name>
<evidence type="ECO:0000256" key="1">
    <source>
        <dbReference type="SAM" id="MobiDB-lite"/>
    </source>
</evidence>
<keyword evidence="3" id="KW-1185">Reference proteome</keyword>
<sequence>MPKHGVRSFLAVIPPTQDHRAERGNPKSGLLEHTVKQRKPKHGVRSFLAVISPIQDHRAERGNPAANQACLSEL</sequence>
<dbReference type="RefSeq" id="WP_130855368.1">
    <property type="nucleotide sequence ID" value="NZ_JBHLWO010000002.1"/>
</dbReference>
<reference evidence="2 3" key="1">
    <citation type="submission" date="2024-09" db="EMBL/GenBank/DDBJ databases">
        <authorList>
            <person name="Sun Q."/>
            <person name="Mori K."/>
        </authorList>
    </citation>
    <scope>NUCLEOTIDE SEQUENCE [LARGE SCALE GENOMIC DNA]</scope>
    <source>
        <strain evidence="2 3">CCM 7765</strain>
    </source>
</reference>
<accession>A0ABV6HMC5</accession>
<organism evidence="2 3">
    <name type="scientific">Olivibacter oleidegradans</name>
    <dbReference type="NCBI Taxonomy" id="760123"/>
    <lineage>
        <taxon>Bacteria</taxon>
        <taxon>Pseudomonadati</taxon>
        <taxon>Bacteroidota</taxon>
        <taxon>Sphingobacteriia</taxon>
        <taxon>Sphingobacteriales</taxon>
        <taxon>Sphingobacteriaceae</taxon>
        <taxon>Olivibacter</taxon>
    </lineage>
</organism>
<dbReference type="Proteomes" id="UP001589774">
    <property type="component" value="Unassembled WGS sequence"/>
</dbReference>
<dbReference type="EMBL" id="JBHLWO010000002">
    <property type="protein sequence ID" value="MFC0320027.1"/>
    <property type="molecule type" value="Genomic_DNA"/>
</dbReference>
<feature type="region of interest" description="Disordered" evidence="1">
    <location>
        <begin position="16"/>
        <end position="43"/>
    </location>
</feature>
<evidence type="ECO:0000313" key="3">
    <source>
        <dbReference type="Proteomes" id="UP001589774"/>
    </source>
</evidence>